<dbReference type="PANTHER" id="PTHR43390:SF1">
    <property type="entry name" value="CHLOROPLAST PROCESSING PEPTIDASE"/>
    <property type="match status" value="1"/>
</dbReference>
<feature type="active site" evidence="6">
    <location>
        <position position="105"/>
    </location>
</feature>
<evidence type="ECO:0000256" key="3">
    <source>
        <dbReference type="ARBA" id="ARBA00009370"/>
    </source>
</evidence>
<feature type="active site" evidence="6">
    <location>
        <position position="69"/>
    </location>
</feature>
<keyword evidence="7" id="KW-0645">Protease</keyword>
<dbReference type="RefSeq" id="WP_067060057.1">
    <property type="nucleotide sequence ID" value="NZ_CP014699.1"/>
</dbReference>
<reference evidence="10" key="2">
    <citation type="submission" date="2016-03" db="EMBL/GenBank/DDBJ databases">
        <title>Streptococcus antelopensis sp. nov., isolated from the feces of the Tibetan antelope (Pantholops hodgsonii) in Hoh Xil National Nature Reserve, Qinghai, China.</title>
        <authorList>
            <person name="Bai X."/>
        </authorList>
    </citation>
    <scope>NUCLEOTIDE SEQUENCE [LARGE SCALE GENOMIC DNA]</scope>
    <source>
        <strain evidence="10">TA 26</strain>
    </source>
</reference>
<evidence type="ECO:0000256" key="4">
    <source>
        <dbReference type="ARBA" id="ARBA00013208"/>
    </source>
</evidence>
<dbReference type="PROSITE" id="PS00761">
    <property type="entry name" value="SPASE_I_3"/>
    <property type="match status" value="1"/>
</dbReference>
<dbReference type="AlphaFoldDB" id="A0A172Q5B2"/>
<dbReference type="Gene3D" id="2.10.109.10">
    <property type="entry name" value="Umud Fragment, subunit A"/>
    <property type="match status" value="1"/>
</dbReference>
<dbReference type="NCBIfam" id="TIGR02227">
    <property type="entry name" value="sigpep_I_bact"/>
    <property type="match status" value="1"/>
</dbReference>
<comment type="catalytic activity">
    <reaction evidence="1 7">
        <text>Cleavage of hydrophobic, N-terminal signal or leader sequences from secreted and periplasmic proteins.</text>
        <dbReference type="EC" id="3.4.21.89"/>
    </reaction>
</comment>
<evidence type="ECO:0000259" key="8">
    <source>
        <dbReference type="Pfam" id="PF10502"/>
    </source>
</evidence>
<dbReference type="Proteomes" id="UP000077317">
    <property type="component" value="Chromosome"/>
</dbReference>
<evidence type="ECO:0000256" key="6">
    <source>
        <dbReference type="PIRSR" id="PIRSR600223-1"/>
    </source>
</evidence>
<dbReference type="PANTHER" id="PTHR43390">
    <property type="entry name" value="SIGNAL PEPTIDASE I"/>
    <property type="match status" value="1"/>
</dbReference>
<keyword evidence="10" id="KW-1185">Reference proteome</keyword>
<dbReference type="GO" id="GO:0006465">
    <property type="term" value="P:signal peptide processing"/>
    <property type="evidence" value="ECO:0007669"/>
    <property type="project" value="InterPro"/>
</dbReference>
<dbReference type="EMBL" id="CP014699">
    <property type="protein sequence ID" value="AND78647.1"/>
    <property type="molecule type" value="Genomic_DNA"/>
</dbReference>
<sequence length="200" mass="22481">MEKPTEAKSQEVPRLPEKAEIEIAYKELSYRKKFLETLRSTAFMLTVVAAVAVLVAVLFLPILRIYGKSMKGTLDSGDLVVSVKSNHFETGDIVAFYYNNNILVKRVIAESGDWVDMDKKGNVYVNQKKIAEPYLKEKAYGETNITFPYQVPDGRIFVMGDNRKVSIDSRNSSVGTVASEQIVGKLIFKIWPLPELGLIQ</sequence>
<dbReference type="GO" id="GO:0009003">
    <property type="term" value="F:signal peptidase activity"/>
    <property type="evidence" value="ECO:0007669"/>
    <property type="project" value="UniProtKB-EC"/>
</dbReference>
<evidence type="ECO:0000256" key="2">
    <source>
        <dbReference type="ARBA" id="ARBA00004401"/>
    </source>
</evidence>
<accession>A0A172Q5B2</accession>
<keyword evidence="5 7" id="KW-0378">Hydrolase</keyword>
<dbReference type="KEGG" id="spat:A0O21_00695"/>
<keyword evidence="7" id="KW-0812">Transmembrane</keyword>
<protein>
    <recommendedName>
        <fullName evidence="4 7">Signal peptidase I</fullName>
        <ecNumber evidence="4 7">3.4.21.89</ecNumber>
    </recommendedName>
</protein>
<dbReference type="PRINTS" id="PR00727">
    <property type="entry name" value="LEADERPTASE"/>
</dbReference>
<dbReference type="Pfam" id="PF10502">
    <property type="entry name" value="Peptidase_S26"/>
    <property type="match status" value="1"/>
</dbReference>
<dbReference type="GO" id="GO:0004252">
    <property type="term" value="F:serine-type endopeptidase activity"/>
    <property type="evidence" value="ECO:0007669"/>
    <property type="project" value="InterPro"/>
</dbReference>
<dbReference type="GO" id="GO:0005886">
    <property type="term" value="C:plasma membrane"/>
    <property type="evidence" value="ECO:0007669"/>
    <property type="project" value="UniProtKB-SubCell"/>
</dbReference>
<dbReference type="InterPro" id="IPR019758">
    <property type="entry name" value="Pept_S26A_signal_pept_1_CS"/>
</dbReference>
<dbReference type="InterPro" id="IPR000223">
    <property type="entry name" value="Pept_S26A_signal_pept_1"/>
</dbReference>
<proteinExistence type="inferred from homology"/>
<feature type="transmembrane region" description="Helical" evidence="7">
    <location>
        <begin position="42"/>
        <end position="63"/>
    </location>
</feature>
<reference evidence="9 10" key="1">
    <citation type="journal article" date="2016" name="Int. J. Syst. Evol. Microbiol.">
        <title>Streptococcuspantholopis sp. nov., isolated from faeces of the Tibetan antelope (Pantholops hodgsonii).</title>
        <authorList>
            <person name="Bai X."/>
            <person name="Xiong Y."/>
            <person name="Lu S."/>
            <person name="Jin D."/>
            <person name="Lai X."/>
            <person name="Yang J."/>
            <person name="Niu L."/>
            <person name="Hu S."/>
            <person name="Meng X."/>
            <person name="Pu J."/>
            <person name="Ye C."/>
            <person name="Xu J."/>
        </authorList>
    </citation>
    <scope>NUCLEOTIDE SEQUENCE [LARGE SCALE GENOMIC DNA]</scope>
    <source>
        <strain evidence="9 10">TA 26</strain>
    </source>
</reference>
<dbReference type="InterPro" id="IPR019533">
    <property type="entry name" value="Peptidase_S26"/>
</dbReference>
<keyword evidence="7" id="KW-0472">Membrane</keyword>
<evidence type="ECO:0000256" key="1">
    <source>
        <dbReference type="ARBA" id="ARBA00000677"/>
    </source>
</evidence>
<dbReference type="SUPFAM" id="SSF51306">
    <property type="entry name" value="LexA/Signal peptidase"/>
    <property type="match status" value="1"/>
</dbReference>
<evidence type="ECO:0000313" key="10">
    <source>
        <dbReference type="Proteomes" id="UP000077317"/>
    </source>
</evidence>
<name>A0A172Q5B2_9STRE</name>
<comment type="similarity">
    <text evidence="3 7">Belongs to the peptidase S26 family.</text>
</comment>
<feature type="domain" description="Peptidase S26" evidence="8">
    <location>
        <begin position="43"/>
        <end position="191"/>
    </location>
</feature>
<dbReference type="InterPro" id="IPR036286">
    <property type="entry name" value="LexA/Signal_pep-like_sf"/>
</dbReference>
<evidence type="ECO:0000313" key="9">
    <source>
        <dbReference type="EMBL" id="AND78647.1"/>
    </source>
</evidence>
<evidence type="ECO:0000256" key="5">
    <source>
        <dbReference type="ARBA" id="ARBA00022801"/>
    </source>
</evidence>
<evidence type="ECO:0000256" key="7">
    <source>
        <dbReference type="RuleBase" id="RU362042"/>
    </source>
</evidence>
<keyword evidence="7" id="KW-1133">Transmembrane helix</keyword>
<dbReference type="CDD" id="cd06530">
    <property type="entry name" value="S26_SPase_I"/>
    <property type="match status" value="1"/>
</dbReference>
<comment type="subcellular location">
    <subcellularLocation>
        <location evidence="2">Cell membrane</location>
        <topology evidence="2">Single-pass type II membrane protein</topology>
    </subcellularLocation>
    <subcellularLocation>
        <location evidence="7">Membrane</location>
        <topology evidence="7">Single-pass type II membrane protein</topology>
    </subcellularLocation>
</comment>
<dbReference type="EC" id="3.4.21.89" evidence="4 7"/>
<gene>
    <name evidence="9" type="ORF">A0O21_00695</name>
</gene>
<dbReference type="STRING" id="1811193.A0O21_00695"/>
<dbReference type="OrthoDB" id="9802919at2"/>
<organism evidence="9 10">
    <name type="scientific">Streptococcus pantholopis</name>
    <dbReference type="NCBI Taxonomy" id="1811193"/>
    <lineage>
        <taxon>Bacteria</taxon>
        <taxon>Bacillati</taxon>
        <taxon>Bacillota</taxon>
        <taxon>Bacilli</taxon>
        <taxon>Lactobacillales</taxon>
        <taxon>Streptococcaceae</taxon>
        <taxon>Streptococcus</taxon>
    </lineage>
</organism>